<accession>A0A1H6SDZ6</accession>
<dbReference type="Proteomes" id="UP000199223">
    <property type="component" value="Unassembled WGS sequence"/>
</dbReference>
<dbReference type="RefSeq" id="WP_245745148.1">
    <property type="nucleotide sequence ID" value="NZ_FNZA01000001.1"/>
</dbReference>
<dbReference type="EMBL" id="FNZA01000001">
    <property type="protein sequence ID" value="SEI65046.1"/>
    <property type="molecule type" value="Genomic_DNA"/>
</dbReference>
<organism evidence="1 2">
    <name type="scientific">Deinococcus reticulitermitis</name>
    <dbReference type="NCBI Taxonomy" id="856736"/>
    <lineage>
        <taxon>Bacteria</taxon>
        <taxon>Thermotogati</taxon>
        <taxon>Deinococcota</taxon>
        <taxon>Deinococci</taxon>
        <taxon>Deinococcales</taxon>
        <taxon>Deinococcaceae</taxon>
        <taxon>Deinococcus</taxon>
    </lineage>
</organism>
<evidence type="ECO:0000313" key="2">
    <source>
        <dbReference type="Proteomes" id="UP000199223"/>
    </source>
</evidence>
<reference evidence="2" key="1">
    <citation type="submission" date="2016-10" db="EMBL/GenBank/DDBJ databases">
        <authorList>
            <person name="Varghese N."/>
            <person name="Submissions S."/>
        </authorList>
    </citation>
    <scope>NUCLEOTIDE SEQUENCE [LARGE SCALE GENOMIC DNA]</scope>
    <source>
        <strain evidence="2">CGMCC 1.10218</strain>
    </source>
</reference>
<name>A0A1H6SDZ6_9DEIO</name>
<gene>
    <name evidence="1" type="ORF">SAMN04488058_101238</name>
</gene>
<proteinExistence type="predicted"/>
<dbReference type="STRING" id="856736.SAMN04488058_101238"/>
<dbReference type="Gene3D" id="1.10.10.10">
    <property type="entry name" value="Winged helix-like DNA-binding domain superfamily/Winged helix DNA-binding domain"/>
    <property type="match status" value="1"/>
</dbReference>
<dbReference type="AlphaFoldDB" id="A0A1H6SDZ6"/>
<dbReference type="InterPro" id="IPR036388">
    <property type="entry name" value="WH-like_DNA-bd_sf"/>
</dbReference>
<sequence length="220" mass="24141">MKGAEGSSLPPGTVTVTDPRQAEVVTNRTELRRLKPFMERECTVGQAAQALGLGLGTVFKLAQRYSRLGLLTLTRTEPRDGRALRYYRAPPAFFVPLSVRGLEQVGQRNRSAEVARFEANLSRVMRESLGARWGTLSAFTPSGETYLEIVSDTGEVFEPLDDGAPLILAGWNRLPLTLPEARALQRELVELLLPYLGRAAPEGTELYQVGVLMVREGGEG</sequence>
<keyword evidence="2" id="KW-1185">Reference proteome</keyword>
<protein>
    <submittedName>
        <fullName evidence="1">Uncharacterized protein</fullName>
    </submittedName>
</protein>
<evidence type="ECO:0000313" key="1">
    <source>
        <dbReference type="EMBL" id="SEI65046.1"/>
    </source>
</evidence>